<evidence type="ECO:0008006" key="3">
    <source>
        <dbReference type="Google" id="ProtNLM"/>
    </source>
</evidence>
<evidence type="ECO:0000313" key="1">
    <source>
        <dbReference type="EMBL" id="PZO91716.1"/>
    </source>
</evidence>
<gene>
    <name evidence="1" type="ORF">DI623_02040</name>
</gene>
<proteinExistence type="predicted"/>
<reference evidence="1 2" key="1">
    <citation type="submission" date="2017-08" db="EMBL/GenBank/DDBJ databases">
        <title>Infants hospitalized years apart are colonized by the same room-sourced microbial strains.</title>
        <authorList>
            <person name="Brooks B."/>
            <person name="Olm M.R."/>
            <person name="Firek B.A."/>
            <person name="Baker R."/>
            <person name="Thomas B.C."/>
            <person name="Morowitz M.J."/>
            <person name="Banfield J.F."/>
        </authorList>
    </citation>
    <scope>NUCLEOTIDE SEQUENCE [LARGE SCALE GENOMIC DNA]</scope>
    <source>
        <strain evidence="1">S2_018_000_R2_101</strain>
    </source>
</reference>
<sequence length="259" mass="28789">MCVAVRSPYSPSFYDGQVDASLRSARVVAPLLAALVEPRSVIDIGCGRGGWLSIFAEGGVTDIAGEDGPWVDPARMLIDAARFTHRDLAAPPAPLRRYDMAMSLEVAEHLDASAAQAFVDYLCGLADTVLFSAAVPGQGGTHHVNEQRLSYWVDRFEAHDYALCDVLRGRIWDDRRIAWWYRQNIVLFAKRGSAAHKRLSRHPNLNAGPIDIIHPDGFFQKADLRTRFVTHPIFTLRRDLGAFAARIGLRARRRLAGQD</sequence>
<protein>
    <recommendedName>
        <fullName evidence="3">Methyltransferase domain-containing protein</fullName>
    </recommendedName>
</protein>
<dbReference type="SUPFAM" id="SSF53335">
    <property type="entry name" value="S-adenosyl-L-methionine-dependent methyltransferases"/>
    <property type="match status" value="1"/>
</dbReference>
<dbReference type="Gene3D" id="3.40.50.150">
    <property type="entry name" value="Vaccinia Virus protein VP39"/>
    <property type="match status" value="1"/>
</dbReference>
<dbReference type="AlphaFoldDB" id="A0A2W5AEQ4"/>
<dbReference type="EMBL" id="QFNN01000005">
    <property type="protein sequence ID" value="PZO91716.1"/>
    <property type="molecule type" value="Genomic_DNA"/>
</dbReference>
<dbReference type="InterPro" id="IPR029063">
    <property type="entry name" value="SAM-dependent_MTases_sf"/>
</dbReference>
<name>A0A2W5AEQ4_9SPHN</name>
<dbReference type="Proteomes" id="UP000249066">
    <property type="component" value="Unassembled WGS sequence"/>
</dbReference>
<dbReference type="Pfam" id="PF13489">
    <property type="entry name" value="Methyltransf_23"/>
    <property type="match status" value="1"/>
</dbReference>
<organism evidence="1 2">
    <name type="scientific">Sphingomonas sanxanigenens</name>
    <dbReference type="NCBI Taxonomy" id="397260"/>
    <lineage>
        <taxon>Bacteria</taxon>
        <taxon>Pseudomonadati</taxon>
        <taxon>Pseudomonadota</taxon>
        <taxon>Alphaproteobacteria</taxon>
        <taxon>Sphingomonadales</taxon>
        <taxon>Sphingomonadaceae</taxon>
        <taxon>Sphingomonas</taxon>
    </lineage>
</organism>
<accession>A0A2W5AEQ4</accession>
<comment type="caution">
    <text evidence="1">The sequence shown here is derived from an EMBL/GenBank/DDBJ whole genome shotgun (WGS) entry which is preliminary data.</text>
</comment>
<evidence type="ECO:0000313" key="2">
    <source>
        <dbReference type="Proteomes" id="UP000249066"/>
    </source>
</evidence>